<keyword evidence="4" id="KW-0808">Transferase</keyword>
<evidence type="ECO:0000259" key="3">
    <source>
        <dbReference type="Pfam" id="PF13966"/>
    </source>
</evidence>
<protein>
    <submittedName>
        <fullName evidence="4">Polynucleotidyl transferase</fullName>
    </submittedName>
</protein>
<evidence type="ECO:0000313" key="4">
    <source>
        <dbReference type="EMBL" id="GER38152.1"/>
    </source>
</evidence>
<keyword evidence="1" id="KW-1133">Transmembrane helix</keyword>
<dbReference type="InterPro" id="IPR053151">
    <property type="entry name" value="RNase_H-like"/>
</dbReference>
<evidence type="ECO:0000313" key="5">
    <source>
        <dbReference type="Proteomes" id="UP000325081"/>
    </source>
</evidence>
<feature type="domain" description="RNase H type-1" evidence="2">
    <location>
        <begin position="351"/>
        <end position="472"/>
    </location>
</feature>
<dbReference type="InterPro" id="IPR002156">
    <property type="entry name" value="RNaseH_domain"/>
</dbReference>
<dbReference type="Proteomes" id="UP000325081">
    <property type="component" value="Unassembled WGS sequence"/>
</dbReference>
<name>A0A5A7Q010_STRAF</name>
<dbReference type="Pfam" id="PF13456">
    <property type="entry name" value="RVT_3"/>
    <property type="match status" value="1"/>
</dbReference>
<feature type="transmembrane region" description="Helical" evidence="1">
    <location>
        <begin position="14"/>
        <end position="35"/>
    </location>
</feature>
<dbReference type="Gene3D" id="3.30.420.10">
    <property type="entry name" value="Ribonuclease H-like superfamily/Ribonuclease H"/>
    <property type="match status" value="1"/>
</dbReference>
<dbReference type="GO" id="GO:0016740">
    <property type="term" value="F:transferase activity"/>
    <property type="evidence" value="ECO:0007669"/>
    <property type="project" value="UniProtKB-KW"/>
</dbReference>
<dbReference type="PANTHER" id="PTHR47723">
    <property type="entry name" value="OS05G0353850 PROTEIN"/>
    <property type="match status" value="1"/>
</dbReference>
<feature type="non-terminal residue" evidence="4">
    <location>
        <position position="498"/>
    </location>
</feature>
<organism evidence="4 5">
    <name type="scientific">Striga asiatica</name>
    <name type="common">Asiatic witchweed</name>
    <name type="synonym">Buchnera asiatica</name>
    <dbReference type="NCBI Taxonomy" id="4170"/>
    <lineage>
        <taxon>Eukaryota</taxon>
        <taxon>Viridiplantae</taxon>
        <taxon>Streptophyta</taxon>
        <taxon>Embryophyta</taxon>
        <taxon>Tracheophyta</taxon>
        <taxon>Spermatophyta</taxon>
        <taxon>Magnoliopsida</taxon>
        <taxon>eudicotyledons</taxon>
        <taxon>Gunneridae</taxon>
        <taxon>Pentapetalae</taxon>
        <taxon>asterids</taxon>
        <taxon>lamiids</taxon>
        <taxon>Lamiales</taxon>
        <taxon>Orobanchaceae</taxon>
        <taxon>Buchnereae</taxon>
        <taxon>Striga</taxon>
    </lineage>
</organism>
<dbReference type="SUPFAM" id="SSF53098">
    <property type="entry name" value="Ribonuclease H-like"/>
    <property type="match status" value="1"/>
</dbReference>
<dbReference type="OrthoDB" id="1436613at2759"/>
<reference evidence="5" key="1">
    <citation type="journal article" date="2019" name="Curr. Biol.">
        <title>Genome Sequence of Striga asiatica Provides Insight into the Evolution of Plant Parasitism.</title>
        <authorList>
            <person name="Yoshida S."/>
            <person name="Kim S."/>
            <person name="Wafula E.K."/>
            <person name="Tanskanen J."/>
            <person name="Kim Y.M."/>
            <person name="Honaas L."/>
            <person name="Yang Z."/>
            <person name="Spallek T."/>
            <person name="Conn C.E."/>
            <person name="Ichihashi Y."/>
            <person name="Cheong K."/>
            <person name="Cui S."/>
            <person name="Der J.P."/>
            <person name="Gundlach H."/>
            <person name="Jiao Y."/>
            <person name="Hori C."/>
            <person name="Ishida J.K."/>
            <person name="Kasahara H."/>
            <person name="Kiba T."/>
            <person name="Kim M.S."/>
            <person name="Koo N."/>
            <person name="Laohavisit A."/>
            <person name="Lee Y.H."/>
            <person name="Lumba S."/>
            <person name="McCourt P."/>
            <person name="Mortimer J.C."/>
            <person name="Mutuku J.M."/>
            <person name="Nomura T."/>
            <person name="Sasaki-Sekimoto Y."/>
            <person name="Seto Y."/>
            <person name="Wang Y."/>
            <person name="Wakatake T."/>
            <person name="Sakakibara H."/>
            <person name="Demura T."/>
            <person name="Yamaguchi S."/>
            <person name="Yoneyama K."/>
            <person name="Manabe R.I."/>
            <person name="Nelson D.C."/>
            <person name="Schulman A.H."/>
            <person name="Timko M.P."/>
            <person name="dePamphilis C.W."/>
            <person name="Choi D."/>
            <person name="Shirasu K."/>
        </authorList>
    </citation>
    <scope>NUCLEOTIDE SEQUENCE [LARGE SCALE GENOMIC DNA]</scope>
    <source>
        <strain evidence="5">cv. UVA1</strain>
    </source>
</reference>
<keyword evidence="5" id="KW-1185">Reference proteome</keyword>
<proteinExistence type="predicted"/>
<dbReference type="EMBL" id="BKCP01005461">
    <property type="protein sequence ID" value="GER38152.1"/>
    <property type="molecule type" value="Genomic_DNA"/>
</dbReference>
<keyword evidence="1" id="KW-0472">Membrane</keyword>
<dbReference type="CDD" id="cd06222">
    <property type="entry name" value="RNase_H_like"/>
    <property type="match status" value="1"/>
</dbReference>
<dbReference type="InterPro" id="IPR026960">
    <property type="entry name" value="RVT-Znf"/>
</dbReference>
<dbReference type="AlphaFoldDB" id="A0A5A7Q010"/>
<gene>
    <name evidence="4" type="ORF">STAS_14618</name>
</gene>
<dbReference type="GO" id="GO:0004523">
    <property type="term" value="F:RNA-DNA hybrid ribonuclease activity"/>
    <property type="evidence" value="ECO:0007669"/>
    <property type="project" value="InterPro"/>
</dbReference>
<dbReference type="InterPro" id="IPR012337">
    <property type="entry name" value="RNaseH-like_sf"/>
</dbReference>
<dbReference type="InterPro" id="IPR036397">
    <property type="entry name" value="RNaseH_sf"/>
</dbReference>
<dbReference type="GO" id="GO:0003676">
    <property type="term" value="F:nucleic acid binding"/>
    <property type="evidence" value="ECO:0007669"/>
    <property type="project" value="InterPro"/>
</dbReference>
<feature type="domain" description="Reverse transcriptase zinc-binding" evidence="3">
    <location>
        <begin position="159"/>
        <end position="244"/>
    </location>
</feature>
<accession>A0A5A7Q010</accession>
<dbReference type="InterPro" id="IPR044730">
    <property type="entry name" value="RNase_H-like_dom_plant"/>
</dbReference>
<comment type="caution">
    <text evidence="4">The sequence shown here is derived from an EMBL/GenBank/DDBJ whole genome shotgun (WGS) entry which is preliminary data.</text>
</comment>
<dbReference type="PANTHER" id="PTHR47723:SF19">
    <property type="entry name" value="POLYNUCLEOTIDYL TRANSFERASE, RIBONUCLEASE H-LIKE SUPERFAMILY PROTEIN"/>
    <property type="match status" value="1"/>
</dbReference>
<dbReference type="Pfam" id="PF13966">
    <property type="entry name" value="zf-RVT"/>
    <property type="match status" value="1"/>
</dbReference>
<sequence length="498" mass="57181">MSASATPFSTANWIPSWFIICFDSILLFSSFLQYLKQNDFMEVASKTTDSYTWRSILKGRDILTKGVGICLANGKTTKFWFDDWSNFCPLIQYAKVEISEEEAEKCVAEYCNENGNWDLTRLQDCLPDEIVKRVASIWIDANDHSDEEVYWKLTSSGEFSTKSAYASQFAELSSQNSHLNLIWKLNCPNKIQMLVWRLLHGTLPTASYLSHRHLTNQVACFRCSSYVEDITHALRDCPKTKQTWLSLDNQLTQGRNYQLDSQSWILQNCKQKHLNLSIPWYLIFLYALWCMWYCRNCELHDKDFVSPGNAAQLIRGKAKEAHDVLNSFNSRLKHIAMISWVMPQDRTIKVNVDGSVKSQNGEATAAGIIRDSQATWLGGFVHRIGIAQVLESELWSIYDGLLLCWNKGFRRVELETDSLEAVKMISSLRFMGHPQHGIIKAIMELLDRSWICSISHIHREANSCADWLATHHDEMQLDFLELRQPPSSLIPLLVADTI</sequence>
<keyword evidence="1" id="KW-0812">Transmembrane</keyword>
<evidence type="ECO:0000256" key="1">
    <source>
        <dbReference type="SAM" id="Phobius"/>
    </source>
</evidence>
<evidence type="ECO:0000259" key="2">
    <source>
        <dbReference type="Pfam" id="PF13456"/>
    </source>
</evidence>